<dbReference type="GO" id="GO:0009640">
    <property type="term" value="P:photomorphogenesis"/>
    <property type="evidence" value="ECO:0007669"/>
    <property type="project" value="TreeGrafter"/>
</dbReference>
<dbReference type="PANTHER" id="PTHR31832">
    <property type="entry name" value="B-BOX ZINC FINGER PROTEIN 22"/>
    <property type="match status" value="1"/>
</dbReference>
<feature type="domain" description="B box-type" evidence="10">
    <location>
        <begin position="58"/>
        <end position="102"/>
    </location>
</feature>
<keyword evidence="7" id="KW-0804">Transcription</keyword>
<evidence type="ECO:0000256" key="6">
    <source>
        <dbReference type="ARBA" id="ARBA00023015"/>
    </source>
</evidence>
<evidence type="ECO:0000259" key="10">
    <source>
        <dbReference type="PROSITE" id="PS50119"/>
    </source>
</evidence>
<protein>
    <recommendedName>
        <fullName evidence="10">B box-type domain-containing protein</fullName>
    </recommendedName>
</protein>
<evidence type="ECO:0000256" key="1">
    <source>
        <dbReference type="ARBA" id="ARBA00004123"/>
    </source>
</evidence>
<dbReference type="HOGENOM" id="CLU_025298_1_1_1"/>
<dbReference type="InterPro" id="IPR049808">
    <property type="entry name" value="CONSTANS-like_Bbox1"/>
</dbReference>
<dbReference type="PANTHER" id="PTHR31832:SF63">
    <property type="entry name" value="B-BOX ZINC FINGER PROTEIN 23"/>
    <property type="match status" value="1"/>
</dbReference>
<keyword evidence="2" id="KW-0479">Metal-binding</keyword>
<dbReference type="Proteomes" id="UP000032180">
    <property type="component" value="Chromosome 12"/>
</dbReference>
<reference evidence="11 12" key="1">
    <citation type="submission" date="2012-08" db="EMBL/GenBank/DDBJ databases">
        <title>Oryza genome evolution.</title>
        <authorList>
            <person name="Wing R.A."/>
        </authorList>
    </citation>
    <scope>NUCLEOTIDE SEQUENCE</scope>
</reference>
<keyword evidence="12" id="KW-1185">Reference proteome</keyword>
<dbReference type="eggNOG" id="ENOG502S2I7">
    <property type="taxonomic scope" value="Eukaryota"/>
</dbReference>
<dbReference type="PROSITE" id="PS50119">
    <property type="entry name" value="ZF_BBOX"/>
    <property type="match status" value="2"/>
</dbReference>
<evidence type="ECO:0000256" key="2">
    <source>
        <dbReference type="ARBA" id="ARBA00022723"/>
    </source>
</evidence>
<keyword evidence="5" id="KW-0862">Zinc</keyword>
<keyword evidence="4 9" id="KW-0863">Zinc-finger</keyword>
<dbReference type="CDD" id="cd19821">
    <property type="entry name" value="Bbox1_BBX-like"/>
    <property type="match status" value="1"/>
</dbReference>
<keyword evidence="3" id="KW-0677">Repeat</keyword>
<dbReference type="FunFam" id="3.30.160.60:FF:000589">
    <property type="entry name" value="B-box zinc finger protein 22"/>
    <property type="match status" value="1"/>
</dbReference>
<accession>A0A0D9XXT2</accession>
<dbReference type="SMART" id="SM00336">
    <property type="entry name" value="BBOX"/>
    <property type="match status" value="2"/>
</dbReference>
<dbReference type="Gramene" id="LPERR12G05300.1">
    <property type="protein sequence ID" value="LPERR12G05300.1"/>
    <property type="gene ID" value="LPERR12G05300"/>
</dbReference>
<reference evidence="11" key="3">
    <citation type="submission" date="2015-04" db="UniProtKB">
        <authorList>
            <consortium name="EnsemblPlants"/>
        </authorList>
    </citation>
    <scope>IDENTIFICATION</scope>
</reference>
<evidence type="ECO:0000313" key="12">
    <source>
        <dbReference type="Proteomes" id="UP000032180"/>
    </source>
</evidence>
<organism evidence="11 12">
    <name type="scientific">Leersia perrieri</name>
    <dbReference type="NCBI Taxonomy" id="77586"/>
    <lineage>
        <taxon>Eukaryota</taxon>
        <taxon>Viridiplantae</taxon>
        <taxon>Streptophyta</taxon>
        <taxon>Embryophyta</taxon>
        <taxon>Tracheophyta</taxon>
        <taxon>Spermatophyta</taxon>
        <taxon>Magnoliopsida</taxon>
        <taxon>Liliopsida</taxon>
        <taxon>Poales</taxon>
        <taxon>Poaceae</taxon>
        <taxon>BOP clade</taxon>
        <taxon>Oryzoideae</taxon>
        <taxon>Oryzeae</taxon>
        <taxon>Oryzinae</taxon>
        <taxon>Leersia</taxon>
    </lineage>
</organism>
<reference evidence="12" key="2">
    <citation type="submission" date="2013-12" db="EMBL/GenBank/DDBJ databases">
        <authorList>
            <person name="Yu Y."/>
            <person name="Lee S."/>
            <person name="de Baynast K."/>
            <person name="Wissotski M."/>
            <person name="Liu L."/>
            <person name="Talag J."/>
            <person name="Goicoechea J."/>
            <person name="Angelova A."/>
            <person name="Jetty R."/>
            <person name="Kudrna D."/>
            <person name="Golser W."/>
            <person name="Rivera L."/>
            <person name="Zhang J."/>
            <person name="Wing R."/>
        </authorList>
    </citation>
    <scope>NUCLEOTIDE SEQUENCE</scope>
</reference>
<dbReference type="InterPro" id="IPR000315">
    <property type="entry name" value="Znf_B-box"/>
</dbReference>
<dbReference type="STRING" id="77586.A0A0D9XXT2"/>
<evidence type="ECO:0000313" key="11">
    <source>
        <dbReference type="EnsemblPlants" id="LPERR12G05300.1"/>
    </source>
</evidence>
<sequence>MKIGCDACSAAEAAVLCCADEAALCRRCDAAVHSANRLAGKHHRLALLLPSSAAAGDHHAPTCDICQEKTGYFFCLDDRALLCRSCDLAVHTATTPHAAAHRRFLITGVRIGDSVANAAADVIASPSISISSNIAGPASISNRHAVTVAAAGGNIGHRSPPAMFRQDDGVAPPPEQQQWPWSDVFADDGGDMEQQCCYTGISEPHSSSLTG</sequence>
<proteinExistence type="predicted"/>
<keyword evidence="8" id="KW-0539">Nucleus</keyword>
<evidence type="ECO:0000256" key="8">
    <source>
        <dbReference type="ARBA" id="ARBA00023242"/>
    </source>
</evidence>
<evidence type="ECO:0000256" key="9">
    <source>
        <dbReference type="PROSITE-ProRule" id="PRU00024"/>
    </source>
</evidence>
<feature type="domain" description="B box-type" evidence="10">
    <location>
        <begin position="1"/>
        <end position="47"/>
    </location>
</feature>
<dbReference type="GO" id="GO:0008270">
    <property type="term" value="F:zinc ion binding"/>
    <property type="evidence" value="ECO:0007669"/>
    <property type="project" value="UniProtKB-KW"/>
</dbReference>
<dbReference type="GO" id="GO:0005634">
    <property type="term" value="C:nucleus"/>
    <property type="evidence" value="ECO:0007669"/>
    <property type="project" value="UniProtKB-SubCell"/>
</dbReference>
<evidence type="ECO:0000256" key="5">
    <source>
        <dbReference type="ARBA" id="ARBA00022833"/>
    </source>
</evidence>
<evidence type="ECO:0000256" key="4">
    <source>
        <dbReference type="ARBA" id="ARBA00022771"/>
    </source>
</evidence>
<dbReference type="InterPro" id="IPR051979">
    <property type="entry name" value="B-box_zinc_finger"/>
</dbReference>
<keyword evidence="6" id="KW-0805">Transcription regulation</keyword>
<evidence type="ECO:0000256" key="7">
    <source>
        <dbReference type="ARBA" id="ARBA00023163"/>
    </source>
</evidence>
<dbReference type="GO" id="GO:0006355">
    <property type="term" value="P:regulation of DNA-templated transcription"/>
    <property type="evidence" value="ECO:0007669"/>
    <property type="project" value="TreeGrafter"/>
</dbReference>
<comment type="subcellular location">
    <subcellularLocation>
        <location evidence="1">Nucleus</location>
    </subcellularLocation>
</comment>
<dbReference type="Pfam" id="PF00643">
    <property type="entry name" value="zf-B_box"/>
    <property type="match status" value="1"/>
</dbReference>
<name>A0A0D9XXT2_9ORYZ</name>
<evidence type="ECO:0000256" key="3">
    <source>
        <dbReference type="ARBA" id="ARBA00022737"/>
    </source>
</evidence>
<dbReference type="EnsemblPlants" id="LPERR12G05300.1">
    <property type="protein sequence ID" value="LPERR12G05300.1"/>
    <property type="gene ID" value="LPERR12G05300"/>
</dbReference>
<dbReference type="Gene3D" id="3.30.160.60">
    <property type="entry name" value="Classic Zinc Finger"/>
    <property type="match status" value="1"/>
</dbReference>
<dbReference type="AlphaFoldDB" id="A0A0D9XXT2"/>